<evidence type="ECO:0000313" key="1">
    <source>
        <dbReference type="EMBL" id="MPC53713.1"/>
    </source>
</evidence>
<protein>
    <submittedName>
        <fullName evidence="1">Uncharacterized protein</fullName>
    </submittedName>
</protein>
<name>A0A5B7G906_PORTR</name>
<dbReference type="AlphaFoldDB" id="A0A5B7G906"/>
<dbReference type="EMBL" id="VSRR010011828">
    <property type="protein sequence ID" value="MPC53713.1"/>
    <property type="molecule type" value="Genomic_DNA"/>
</dbReference>
<reference evidence="1 2" key="1">
    <citation type="submission" date="2019-05" db="EMBL/GenBank/DDBJ databases">
        <title>Another draft genome of Portunus trituberculatus and its Hox gene families provides insights of decapod evolution.</title>
        <authorList>
            <person name="Jeong J.-H."/>
            <person name="Song I."/>
            <person name="Kim S."/>
            <person name="Choi T."/>
            <person name="Kim D."/>
            <person name="Ryu S."/>
            <person name="Kim W."/>
        </authorList>
    </citation>
    <scope>NUCLEOTIDE SEQUENCE [LARGE SCALE GENOMIC DNA]</scope>
    <source>
        <tissue evidence="1">Muscle</tissue>
    </source>
</reference>
<sequence>MEYSSHVWDSTHTVLLERVESKAFCLINSPPLTDCLQPLSHCRNIASLFIF</sequence>
<accession>A0A5B7G906</accession>
<proteinExistence type="predicted"/>
<evidence type="ECO:0000313" key="2">
    <source>
        <dbReference type="Proteomes" id="UP000324222"/>
    </source>
</evidence>
<comment type="caution">
    <text evidence="1">The sequence shown here is derived from an EMBL/GenBank/DDBJ whole genome shotgun (WGS) entry which is preliminary data.</text>
</comment>
<organism evidence="1 2">
    <name type="scientific">Portunus trituberculatus</name>
    <name type="common">Swimming crab</name>
    <name type="synonym">Neptunus trituberculatus</name>
    <dbReference type="NCBI Taxonomy" id="210409"/>
    <lineage>
        <taxon>Eukaryota</taxon>
        <taxon>Metazoa</taxon>
        <taxon>Ecdysozoa</taxon>
        <taxon>Arthropoda</taxon>
        <taxon>Crustacea</taxon>
        <taxon>Multicrustacea</taxon>
        <taxon>Malacostraca</taxon>
        <taxon>Eumalacostraca</taxon>
        <taxon>Eucarida</taxon>
        <taxon>Decapoda</taxon>
        <taxon>Pleocyemata</taxon>
        <taxon>Brachyura</taxon>
        <taxon>Eubrachyura</taxon>
        <taxon>Portunoidea</taxon>
        <taxon>Portunidae</taxon>
        <taxon>Portuninae</taxon>
        <taxon>Portunus</taxon>
    </lineage>
</organism>
<dbReference type="Proteomes" id="UP000324222">
    <property type="component" value="Unassembled WGS sequence"/>
</dbReference>
<keyword evidence="2" id="KW-1185">Reference proteome</keyword>
<gene>
    <name evidence="1" type="ORF">E2C01_047611</name>
</gene>